<gene>
    <name evidence="13" type="ORF">ABUH87_07495</name>
</gene>
<evidence type="ECO:0000256" key="2">
    <source>
        <dbReference type="ARBA" id="ARBA00006555"/>
    </source>
</evidence>
<sequence length="262" mass="27468">MATLASAVPNHETRPSQWHSPRPLVPVNDATDPAAGVPYERGHYAPSRRSGPVAVIASAGVMLAALAALATINVIAKHEAPDRLTVVALKQLDVTPPPSPPAKKLDTPVEQPAPVFVPKPRIELPSPGPRQVALDAPPPVEAMSIAIAKPLVQEGPAGEANSHEVSAAPADGGDLSSKVLSAQPPAYPLESRRRREQGTVKLLVLVGPDGRVSDIEIAGSSGSQRLDKAALSAVRRWRWAPLEQNGQGVAVRGYVTIPFVLV</sequence>
<dbReference type="PANTHER" id="PTHR33446:SF2">
    <property type="entry name" value="PROTEIN TONB"/>
    <property type="match status" value="1"/>
</dbReference>
<comment type="function">
    <text evidence="10">Interacts with outer membrane receptor proteins that carry out high-affinity binding and energy dependent uptake into the periplasmic space of specific substrates. It could act to transduce energy from the cytoplasmic membrane to specific energy-requiring processes in the outer membrane, resulting in the release into the periplasm of ligands bound by these outer membrane proteins.</text>
</comment>
<comment type="similarity">
    <text evidence="2 10">Belongs to the TonB family.</text>
</comment>
<keyword evidence="8 10" id="KW-1133">Transmembrane helix</keyword>
<keyword evidence="4 10" id="KW-1003">Cell membrane</keyword>
<dbReference type="EMBL" id="JBFNXR010000021">
    <property type="protein sequence ID" value="MEW9855024.1"/>
    <property type="molecule type" value="Genomic_DNA"/>
</dbReference>
<evidence type="ECO:0000313" key="13">
    <source>
        <dbReference type="EMBL" id="MEW9855024.1"/>
    </source>
</evidence>
<keyword evidence="14" id="KW-1185">Reference proteome</keyword>
<dbReference type="SUPFAM" id="SSF74653">
    <property type="entry name" value="TolA/TonB C-terminal domain"/>
    <property type="match status" value="1"/>
</dbReference>
<evidence type="ECO:0000313" key="14">
    <source>
        <dbReference type="Proteomes" id="UP001556118"/>
    </source>
</evidence>
<evidence type="ECO:0000256" key="8">
    <source>
        <dbReference type="ARBA" id="ARBA00022989"/>
    </source>
</evidence>
<evidence type="ECO:0000256" key="7">
    <source>
        <dbReference type="ARBA" id="ARBA00022927"/>
    </source>
</evidence>
<feature type="domain" description="TonB C-terminal" evidence="12">
    <location>
        <begin position="172"/>
        <end position="262"/>
    </location>
</feature>
<dbReference type="NCBIfam" id="TIGR01352">
    <property type="entry name" value="tonB_Cterm"/>
    <property type="match status" value="1"/>
</dbReference>
<feature type="transmembrane region" description="Helical" evidence="10">
    <location>
        <begin position="53"/>
        <end position="76"/>
    </location>
</feature>
<comment type="caution">
    <text evidence="13">The sequence shown here is derived from an EMBL/GenBank/DDBJ whole genome shotgun (WGS) entry which is preliminary data.</text>
</comment>
<comment type="subcellular location">
    <subcellularLocation>
        <location evidence="1 10">Cell inner membrane</location>
        <topology evidence="1 10">Single-pass membrane protein</topology>
        <orientation evidence="1 10">Periplasmic side</orientation>
    </subcellularLocation>
</comment>
<reference evidence="13 14" key="1">
    <citation type="submission" date="2024-06" db="EMBL/GenBank/DDBJ databases">
        <title>Novosphingobium rhizovicinus M1R2S20.</title>
        <authorList>
            <person name="Sun J.-Q."/>
        </authorList>
    </citation>
    <scope>NUCLEOTIDE SEQUENCE [LARGE SCALE GENOMIC DNA]</scope>
    <source>
        <strain evidence="13 14">M1R2S20</strain>
    </source>
</reference>
<keyword evidence="10" id="KW-0735">Signal-anchor</keyword>
<dbReference type="InterPro" id="IPR037682">
    <property type="entry name" value="TonB_C"/>
</dbReference>
<keyword evidence="7 10" id="KW-0653">Protein transport</keyword>
<name>A0ABV3RCR8_9SPHN</name>
<keyword evidence="9 10" id="KW-0472">Membrane</keyword>
<dbReference type="InterPro" id="IPR006260">
    <property type="entry name" value="TonB/TolA_C"/>
</dbReference>
<evidence type="ECO:0000256" key="11">
    <source>
        <dbReference type="SAM" id="MobiDB-lite"/>
    </source>
</evidence>
<evidence type="ECO:0000256" key="10">
    <source>
        <dbReference type="RuleBase" id="RU362123"/>
    </source>
</evidence>
<dbReference type="InterPro" id="IPR003538">
    <property type="entry name" value="TonB"/>
</dbReference>
<feature type="region of interest" description="Disordered" evidence="11">
    <location>
        <begin position="155"/>
        <end position="181"/>
    </location>
</feature>
<keyword evidence="6 10" id="KW-0812">Transmembrane</keyword>
<dbReference type="Gene3D" id="3.30.1150.10">
    <property type="match status" value="1"/>
</dbReference>
<dbReference type="Proteomes" id="UP001556118">
    <property type="component" value="Unassembled WGS sequence"/>
</dbReference>
<feature type="region of interest" description="Disordered" evidence="11">
    <location>
        <begin position="1"/>
        <end position="25"/>
    </location>
</feature>
<dbReference type="InterPro" id="IPR051045">
    <property type="entry name" value="TonB-dependent_transducer"/>
</dbReference>
<keyword evidence="3 10" id="KW-0813">Transport</keyword>
<accession>A0ABV3RCR8</accession>
<dbReference type="PANTHER" id="PTHR33446">
    <property type="entry name" value="PROTEIN TONB-RELATED"/>
    <property type="match status" value="1"/>
</dbReference>
<evidence type="ECO:0000256" key="1">
    <source>
        <dbReference type="ARBA" id="ARBA00004383"/>
    </source>
</evidence>
<evidence type="ECO:0000259" key="12">
    <source>
        <dbReference type="PROSITE" id="PS52015"/>
    </source>
</evidence>
<evidence type="ECO:0000256" key="3">
    <source>
        <dbReference type="ARBA" id="ARBA00022448"/>
    </source>
</evidence>
<dbReference type="PROSITE" id="PS52015">
    <property type="entry name" value="TONB_CTD"/>
    <property type="match status" value="1"/>
</dbReference>
<evidence type="ECO:0000256" key="6">
    <source>
        <dbReference type="ARBA" id="ARBA00022692"/>
    </source>
</evidence>
<organism evidence="13 14">
    <name type="scientific">Novosphingobium rhizovicinum</name>
    <dbReference type="NCBI Taxonomy" id="3228928"/>
    <lineage>
        <taxon>Bacteria</taxon>
        <taxon>Pseudomonadati</taxon>
        <taxon>Pseudomonadota</taxon>
        <taxon>Alphaproteobacteria</taxon>
        <taxon>Sphingomonadales</taxon>
        <taxon>Sphingomonadaceae</taxon>
        <taxon>Novosphingobium</taxon>
    </lineage>
</organism>
<dbReference type="PRINTS" id="PR01374">
    <property type="entry name" value="TONBPROTEIN"/>
</dbReference>
<keyword evidence="5 10" id="KW-0997">Cell inner membrane</keyword>
<dbReference type="RefSeq" id="WP_367771971.1">
    <property type="nucleotide sequence ID" value="NZ_JBFNXR010000021.1"/>
</dbReference>
<evidence type="ECO:0000256" key="4">
    <source>
        <dbReference type="ARBA" id="ARBA00022475"/>
    </source>
</evidence>
<protein>
    <recommendedName>
        <fullName evidence="10">Protein TonB</fullName>
    </recommendedName>
</protein>
<dbReference type="Pfam" id="PF03544">
    <property type="entry name" value="TonB_C"/>
    <property type="match status" value="1"/>
</dbReference>
<evidence type="ECO:0000256" key="5">
    <source>
        <dbReference type="ARBA" id="ARBA00022519"/>
    </source>
</evidence>
<evidence type="ECO:0000256" key="9">
    <source>
        <dbReference type="ARBA" id="ARBA00023136"/>
    </source>
</evidence>
<proteinExistence type="inferred from homology"/>